<feature type="transmembrane region" description="Helical" evidence="3">
    <location>
        <begin position="428"/>
        <end position="448"/>
    </location>
</feature>
<proteinExistence type="predicted"/>
<dbReference type="CDD" id="cd17324">
    <property type="entry name" value="MFS_NepI_like"/>
    <property type="match status" value="1"/>
</dbReference>
<feature type="transmembrane region" description="Helical" evidence="3">
    <location>
        <begin position="136"/>
        <end position="152"/>
    </location>
</feature>
<evidence type="ECO:0000313" key="6">
    <source>
        <dbReference type="Proteomes" id="UP000053599"/>
    </source>
</evidence>
<dbReference type="PANTHER" id="PTHR42910:SF1">
    <property type="entry name" value="MAJOR FACILITATOR SUPERFAMILY (MFS) PROFILE DOMAIN-CONTAINING PROTEIN"/>
    <property type="match status" value="1"/>
</dbReference>
<evidence type="ECO:0000256" key="3">
    <source>
        <dbReference type="SAM" id="Phobius"/>
    </source>
</evidence>
<dbReference type="AlphaFoldDB" id="A0A0D1Y7L0"/>
<feature type="region of interest" description="Disordered" evidence="2">
    <location>
        <begin position="1"/>
        <end position="23"/>
    </location>
</feature>
<feature type="transmembrane region" description="Helical" evidence="3">
    <location>
        <begin position="69"/>
        <end position="88"/>
    </location>
</feature>
<dbReference type="GO" id="GO:0022857">
    <property type="term" value="F:transmembrane transporter activity"/>
    <property type="evidence" value="ECO:0007669"/>
    <property type="project" value="InterPro"/>
</dbReference>
<feature type="transmembrane region" description="Helical" evidence="3">
    <location>
        <begin position="158"/>
        <end position="182"/>
    </location>
</feature>
<feature type="transmembrane region" description="Helical" evidence="3">
    <location>
        <begin position="194"/>
        <end position="213"/>
    </location>
</feature>
<sequence>MVDEKSGQQQSWPPNPDQGTAVAQFDMGDDEKKTGNATRVSFWQKTVNLLTWTPPWCRWDPEKPPVFSVWHNILFAFAGAFTVGNLYYNHPILNVLAADFNVPYETVSRIPTLMQAGYATGLLLVCPLGDLLKRRPLTLGLVLFTATLWIGLCLTRSFAAFCAISFVCAITTVVPQVMLPLVAELAPPNKRAMALSIVTCGNLLGIVVARILSGVVTNYTSWRNIYWIAMGLQYCVFIALWFGMPDYPSSNPDGINYFKMIAGIMLLYKKHAILVQAGLISYCVSACFTSYWTTLTFLLADPPYNYTPVIIGLFGLIGVAGIGLGPLYAKFLIQPFAPMFSCLFGLLANIIGVTIGTYTGEFTVAGPIIEAFALDMGLQITQVSNRAAIAAIEPKARNRVNTAFMLCTFTGQLTGTSAGAKLYTRGGWVVSGSLSVAFIGLSFLVCLARGPYEKGWIGWSGGWDVRKTTLAEATSGQVPVAVSEPRSDEEK</sequence>
<keyword evidence="3" id="KW-0472">Membrane</keyword>
<dbReference type="GO" id="GO:0016020">
    <property type="term" value="C:membrane"/>
    <property type="evidence" value="ECO:0007669"/>
    <property type="project" value="UniProtKB-SubCell"/>
</dbReference>
<evidence type="ECO:0000259" key="4">
    <source>
        <dbReference type="PROSITE" id="PS50850"/>
    </source>
</evidence>
<evidence type="ECO:0000313" key="5">
    <source>
        <dbReference type="EMBL" id="KIV78857.1"/>
    </source>
</evidence>
<dbReference type="Gene3D" id="1.20.1250.20">
    <property type="entry name" value="MFS general substrate transporter like domains"/>
    <property type="match status" value="1"/>
</dbReference>
<dbReference type="EMBL" id="KN846953">
    <property type="protein sequence ID" value="KIV78857.1"/>
    <property type="molecule type" value="Genomic_DNA"/>
</dbReference>
<feature type="transmembrane region" description="Helical" evidence="3">
    <location>
        <begin position="336"/>
        <end position="358"/>
    </location>
</feature>
<reference evidence="5 6" key="1">
    <citation type="submission" date="2015-01" db="EMBL/GenBank/DDBJ databases">
        <title>The Genome Sequence of Exophiala sideris CBS121828.</title>
        <authorList>
            <consortium name="The Broad Institute Genomics Platform"/>
            <person name="Cuomo C."/>
            <person name="de Hoog S."/>
            <person name="Gorbushina A."/>
            <person name="Stielow B."/>
            <person name="Teixiera M."/>
            <person name="Abouelleil A."/>
            <person name="Chapman S.B."/>
            <person name="Priest M."/>
            <person name="Young S.K."/>
            <person name="Wortman J."/>
            <person name="Nusbaum C."/>
            <person name="Birren B."/>
        </authorList>
    </citation>
    <scope>NUCLEOTIDE SEQUENCE [LARGE SCALE GENOMIC DNA]</scope>
    <source>
        <strain evidence="5 6">CBS 121828</strain>
    </source>
</reference>
<keyword evidence="3" id="KW-1133">Transmembrane helix</keyword>
<dbReference type="InterPro" id="IPR036259">
    <property type="entry name" value="MFS_trans_sf"/>
</dbReference>
<dbReference type="InterPro" id="IPR011701">
    <property type="entry name" value="MFS"/>
</dbReference>
<gene>
    <name evidence="5" type="ORF">PV11_06466</name>
</gene>
<name>A0A0D1Y7L0_9EURO</name>
<feature type="transmembrane region" description="Helical" evidence="3">
    <location>
        <begin position="225"/>
        <end position="243"/>
    </location>
</feature>
<comment type="subcellular location">
    <subcellularLocation>
        <location evidence="1">Membrane</location>
        <topology evidence="1">Multi-pass membrane protein</topology>
    </subcellularLocation>
</comment>
<evidence type="ECO:0000256" key="1">
    <source>
        <dbReference type="ARBA" id="ARBA00004141"/>
    </source>
</evidence>
<feature type="transmembrane region" description="Helical" evidence="3">
    <location>
        <begin position="273"/>
        <end position="294"/>
    </location>
</feature>
<dbReference type="STRING" id="1016849.A0A0D1Y7L0"/>
<dbReference type="InterPro" id="IPR020846">
    <property type="entry name" value="MFS_dom"/>
</dbReference>
<organism evidence="5 6">
    <name type="scientific">Exophiala sideris</name>
    <dbReference type="NCBI Taxonomy" id="1016849"/>
    <lineage>
        <taxon>Eukaryota</taxon>
        <taxon>Fungi</taxon>
        <taxon>Dikarya</taxon>
        <taxon>Ascomycota</taxon>
        <taxon>Pezizomycotina</taxon>
        <taxon>Eurotiomycetes</taxon>
        <taxon>Chaetothyriomycetidae</taxon>
        <taxon>Chaetothyriales</taxon>
        <taxon>Herpotrichiellaceae</taxon>
        <taxon>Exophiala</taxon>
    </lineage>
</organism>
<accession>A0A0D1Y7L0</accession>
<dbReference type="Proteomes" id="UP000053599">
    <property type="component" value="Unassembled WGS sequence"/>
</dbReference>
<dbReference type="HOGENOM" id="CLU_001265_23_3_1"/>
<dbReference type="PROSITE" id="PS50850">
    <property type="entry name" value="MFS"/>
    <property type="match status" value="1"/>
</dbReference>
<dbReference type="SUPFAM" id="SSF103473">
    <property type="entry name" value="MFS general substrate transporter"/>
    <property type="match status" value="1"/>
</dbReference>
<keyword evidence="3" id="KW-0812">Transmembrane</keyword>
<dbReference type="PANTHER" id="PTHR42910">
    <property type="entry name" value="TRANSPORTER SCO4007-RELATED"/>
    <property type="match status" value="1"/>
</dbReference>
<feature type="domain" description="Major facilitator superfamily (MFS) profile" evidence="4">
    <location>
        <begin position="68"/>
        <end position="491"/>
    </location>
</feature>
<evidence type="ECO:0000256" key="2">
    <source>
        <dbReference type="SAM" id="MobiDB-lite"/>
    </source>
</evidence>
<dbReference type="OrthoDB" id="2105912at2759"/>
<dbReference type="Pfam" id="PF07690">
    <property type="entry name" value="MFS_1"/>
    <property type="match status" value="1"/>
</dbReference>
<protein>
    <recommendedName>
        <fullName evidence="4">Major facilitator superfamily (MFS) profile domain-containing protein</fullName>
    </recommendedName>
</protein>
<feature type="transmembrane region" description="Helical" evidence="3">
    <location>
        <begin position="306"/>
        <end position="329"/>
    </location>
</feature>